<reference evidence="2 3" key="1">
    <citation type="journal article" date="2012" name="Stand. Genomic Sci.">
        <title>Complete genome sequencing and analysis of Saprospira grandis str. Lewin, a predatory marine bacterium.</title>
        <authorList>
            <person name="Saw J.H."/>
            <person name="Yuryev A."/>
            <person name="Kanbe M."/>
            <person name="Hou S."/>
            <person name="Young A.G."/>
            <person name="Aizawa S."/>
            <person name="Alam M."/>
        </authorList>
    </citation>
    <scope>NUCLEOTIDE SEQUENCE [LARGE SCALE GENOMIC DNA]</scope>
    <source>
        <strain evidence="2 3">Lewin</strain>
    </source>
</reference>
<evidence type="ECO:0000313" key="2">
    <source>
        <dbReference type="EMBL" id="AFC26649.1"/>
    </source>
</evidence>
<dbReference type="HOGENOM" id="CLU_794300_0_0_10"/>
<accession>H6L758</accession>
<dbReference type="eggNOG" id="COG0457">
    <property type="taxonomic scope" value="Bacteria"/>
</dbReference>
<dbReference type="OrthoDB" id="632318at2"/>
<evidence type="ECO:0000313" key="3">
    <source>
        <dbReference type="Proteomes" id="UP000007519"/>
    </source>
</evidence>
<dbReference type="Proteomes" id="UP000007519">
    <property type="component" value="Chromosome"/>
</dbReference>
<dbReference type="RefSeq" id="WP_015694231.1">
    <property type="nucleotide sequence ID" value="NC_016940.1"/>
</dbReference>
<evidence type="ECO:0000256" key="1">
    <source>
        <dbReference type="SAM" id="MobiDB-lite"/>
    </source>
</evidence>
<dbReference type="InterPro" id="IPR045921">
    <property type="entry name" value="DUF6340"/>
</dbReference>
<proteinExistence type="predicted"/>
<sequence length="349" mass="40390">MKNTLSALFLLLFAALLLSSCSSRKSVYYYQMRCPDLYIPDSLEQVLVWNRAFSNKKGNQLLLNTLEGLASGESVGDDRQAAKGILQGLEETLIEERKRKQQKIDTSYGRLQLSGEIPPPLPDSFLRTLAKKGQLLASLDMVDSDQEDPHTEYARNGSQGRAPRPTATNQIYLKVCWRLYDLERQEVVDIWRSEKQFSGNSTSSDYDVVGQIISPFKSKKMKSQGYRLGRQYAMRICSTMVQKRRYIYHKGHKEMKAAYKLVKIGDWDGAAKIWRQQLETNDQKLRGKLLFNLGVYEEQKGELANAETLAREAYFLNAFQPAREYYKWLAEEQKRIKNYLRQQELPWPN</sequence>
<dbReference type="EMBL" id="CP002831">
    <property type="protein sequence ID" value="AFC26649.1"/>
    <property type="molecule type" value="Genomic_DNA"/>
</dbReference>
<gene>
    <name evidence="2" type="ordered locus">SGRA_3934</name>
</gene>
<dbReference type="PROSITE" id="PS51257">
    <property type="entry name" value="PROKAR_LIPOPROTEIN"/>
    <property type="match status" value="1"/>
</dbReference>
<keyword evidence="3" id="KW-1185">Reference proteome</keyword>
<dbReference type="STRING" id="984262.SGRA_3934"/>
<feature type="region of interest" description="Disordered" evidence="1">
    <location>
        <begin position="144"/>
        <end position="165"/>
    </location>
</feature>
<dbReference type="AlphaFoldDB" id="H6L758"/>
<organism evidence="2 3">
    <name type="scientific">Saprospira grandis (strain Lewin)</name>
    <dbReference type="NCBI Taxonomy" id="984262"/>
    <lineage>
        <taxon>Bacteria</taxon>
        <taxon>Pseudomonadati</taxon>
        <taxon>Bacteroidota</taxon>
        <taxon>Saprospiria</taxon>
        <taxon>Saprospirales</taxon>
        <taxon>Saprospiraceae</taxon>
        <taxon>Saprospira</taxon>
    </lineage>
</organism>
<dbReference type="Pfam" id="PF19867">
    <property type="entry name" value="DUF6340"/>
    <property type="match status" value="1"/>
</dbReference>
<protein>
    <recommendedName>
        <fullName evidence="4">Tetratricopeptide repeat protein</fullName>
    </recommendedName>
</protein>
<name>H6L758_SAPGL</name>
<dbReference type="KEGG" id="sgn:SGRA_3934"/>
<evidence type="ECO:0008006" key="4">
    <source>
        <dbReference type="Google" id="ProtNLM"/>
    </source>
</evidence>